<gene>
    <name evidence="3" type="ORF">EIW28_01705</name>
</gene>
<dbReference type="EMBL" id="RSEB01000001">
    <property type="protein sequence ID" value="RRS01509.1"/>
    <property type="molecule type" value="Genomic_DNA"/>
</dbReference>
<dbReference type="RefSeq" id="WP_125245986.1">
    <property type="nucleotide sequence ID" value="NZ_RSEB01000001.1"/>
</dbReference>
<organism evidence="3 4">
    <name type="scientific">Glycomyces terrestris</name>
    <dbReference type="NCBI Taxonomy" id="2493553"/>
    <lineage>
        <taxon>Bacteria</taxon>
        <taxon>Bacillati</taxon>
        <taxon>Actinomycetota</taxon>
        <taxon>Actinomycetes</taxon>
        <taxon>Glycomycetales</taxon>
        <taxon>Glycomycetaceae</taxon>
        <taxon>Glycomyces</taxon>
    </lineage>
</organism>
<evidence type="ECO:0000256" key="2">
    <source>
        <dbReference type="SAM" id="SignalP"/>
    </source>
</evidence>
<reference evidence="3 4" key="1">
    <citation type="submission" date="2018-12" db="EMBL/GenBank/DDBJ databases">
        <title>Glycomyces sp. YIM 121974 draft genome.</title>
        <authorList>
            <person name="Li Q."/>
        </authorList>
    </citation>
    <scope>NUCLEOTIDE SEQUENCE [LARGE SCALE GENOMIC DNA]</scope>
    <source>
        <strain evidence="3 4">YIM 121974</strain>
    </source>
</reference>
<dbReference type="AlphaFoldDB" id="A0A426V3M4"/>
<feature type="compositionally biased region" description="Low complexity" evidence="1">
    <location>
        <begin position="36"/>
        <end position="52"/>
    </location>
</feature>
<feature type="signal peptide" evidence="2">
    <location>
        <begin position="1"/>
        <end position="24"/>
    </location>
</feature>
<evidence type="ECO:0008006" key="5">
    <source>
        <dbReference type="Google" id="ProtNLM"/>
    </source>
</evidence>
<keyword evidence="4" id="KW-1185">Reference proteome</keyword>
<evidence type="ECO:0000256" key="1">
    <source>
        <dbReference type="SAM" id="MobiDB-lite"/>
    </source>
</evidence>
<accession>A0A426V3M4</accession>
<keyword evidence="2" id="KW-0732">Signal</keyword>
<dbReference type="PROSITE" id="PS51257">
    <property type="entry name" value="PROKAR_LIPOPROTEIN"/>
    <property type="match status" value="1"/>
</dbReference>
<name>A0A426V3M4_9ACTN</name>
<proteinExistence type="predicted"/>
<feature type="chain" id="PRO_5019240851" description="DUF305 domain-containing protein" evidence="2">
    <location>
        <begin position="25"/>
        <end position="174"/>
    </location>
</feature>
<dbReference type="Proteomes" id="UP000277256">
    <property type="component" value="Unassembled WGS sequence"/>
</dbReference>
<evidence type="ECO:0000313" key="4">
    <source>
        <dbReference type="Proteomes" id="UP000277256"/>
    </source>
</evidence>
<protein>
    <recommendedName>
        <fullName evidence="5">DUF305 domain-containing protein</fullName>
    </recommendedName>
</protein>
<comment type="caution">
    <text evidence="3">The sequence shown here is derived from an EMBL/GenBank/DDBJ whole genome shotgun (WGS) entry which is preliminary data.</text>
</comment>
<feature type="region of interest" description="Disordered" evidence="1">
    <location>
        <begin position="25"/>
        <end position="52"/>
    </location>
</feature>
<sequence length="174" mass="17490">MNRPCNAALMLTAFATAMALSACAEGAPPAGDTESESQSAPETSAAPSPTAMSSAEAAEAFCTELSSLLTSAAMLELGFADAVVAHGPGDTADMVPDPSAPTAAYSIALDSLMAAALAPDDLHAHLDTLSEAGTAMTEAMADGASLADLTDIWYAPEVKEAEEALRAYDESTCG</sequence>
<evidence type="ECO:0000313" key="3">
    <source>
        <dbReference type="EMBL" id="RRS01509.1"/>
    </source>
</evidence>